<dbReference type="CDD" id="cd07377">
    <property type="entry name" value="WHTH_GntR"/>
    <property type="match status" value="1"/>
</dbReference>
<dbReference type="InterPro" id="IPR046335">
    <property type="entry name" value="LacI/GalR-like_sensor"/>
</dbReference>
<dbReference type="InterPro" id="IPR036390">
    <property type="entry name" value="WH_DNA-bd_sf"/>
</dbReference>
<evidence type="ECO:0000313" key="6">
    <source>
        <dbReference type="EMBL" id="GLC31228.1"/>
    </source>
</evidence>
<dbReference type="Gene3D" id="3.40.50.2300">
    <property type="match status" value="2"/>
</dbReference>
<dbReference type="Pfam" id="PF13377">
    <property type="entry name" value="Peripla_BP_3"/>
    <property type="match status" value="1"/>
</dbReference>
<evidence type="ECO:0000313" key="7">
    <source>
        <dbReference type="Proteomes" id="UP001208567"/>
    </source>
</evidence>
<dbReference type="Pfam" id="PF00392">
    <property type="entry name" value="GntR"/>
    <property type="match status" value="1"/>
</dbReference>
<dbReference type="EMBL" id="BRXR01000001">
    <property type="protein sequence ID" value="GLC31228.1"/>
    <property type="molecule type" value="Genomic_DNA"/>
</dbReference>
<proteinExistence type="predicted"/>
<dbReference type="PROSITE" id="PS50949">
    <property type="entry name" value="HTH_GNTR"/>
    <property type="match status" value="1"/>
</dbReference>
<dbReference type="InterPro" id="IPR000524">
    <property type="entry name" value="Tscrpt_reg_HTH_GntR"/>
</dbReference>
<evidence type="ECO:0000256" key="4">
    <source>
        <dbReference type="ARBA" id="ARBA00023163"/>
    </source>
</evidence>
<dbReference type="PANTHER" id="PTHR30146:SF95">
    <property type="entry name" value="RIBOSE OPERON REPRESSOR"/>
    <property type="match status" value="1"/>
</dbReference>
<keyword evidence="1" id="KW-0678">Repressor</keyword>
<feature type="domain" description="HTH gntR-type" evidence="5">
    <location>
        <begin position="5"/>
        <end position="73"/>
    </location>
</feature>
<protein>
    <submittedName>
        <fullName evidence="6">LacI family transcriptional regulator</fullName>
    </submittedName>
</protein>
<dbReference type="SUPFAM" id="SSF53822">
    <property type="entry name" value="Periplasmic binding protein-like I"/>
    <property type="match status" value="1"/>
</dbReference>
<sequence>MNENQPLYQKLYNSIYDKIISGEYSDGEKLPTEKELAAQFDVSNITSKKALEMLADNGLIKRIPGKGSFVLKSTEDNKENVPKKGGHSPIIGVVLSDFTESYGTNLLSGIEEEASKNNCFIVPKRSYGNQELENDAINSLVDMGVDGIIVMPVHGEHYNPKILKLIMDGYPLVLMDCDLKGIPAAFVGTDNVDAAKVAADYLLKRGHRKISFISTPPKDTTTIEDRITGFILSHAEHGVKVDETIWETNLVSTLPGMDSEHNIENDCDKIKSLLLNNPDITCVFVTEYNLALLVMRALKSLNKTVPGDISILCFDGPYNNIGDYFFTHIRQKEKEIGGTSIQFVLKLIKNEEITEKTYLKAVLVDGQSVKSIKGR</sequence>
<comment type="caution">
    <text evidence="6">The sequence shown here is derived from an EMBL/GenBank/DDBJ whole genome shotgun (WGS) entry which is preliminary data.</text>
</comment>
<dbReference type="InterPro" id="IPR028082">
    <property type="entry name" value="Peripla_BP_I"/>
</dbReference>
<dbReference type="PRINTS" id="PR00035">
    <property type="entry name" value="HTHGNTR"/>
</dbReference>
<dbReference type="CDD" id="cd06267">
    <property type="entry name" value="PBP1_LacI_sugar_binding-like"/>
    <property type="match status" value="1"/>
</dbReference>
<keyword evidence="3" id="KW-0238">DNA-binding</keyword>
<keyword evidence="4" id="KW-0804">Transcription</keyword>
<keyword evidence="7" id="KW-1185">Reference proteome</keyword>
<keyword evidence="2" id="KW-0805">Transcription regulation</keyword>
<evidence type="ECO:0000259" key="5">
    <source>
        <dbReference type="PROSITE" id="PS50949"/>
    </source>
</evidence>
<evidence type="ECO:0000256" key="1">
    <source>
        <dbReference type="ARBA" id="ARBA00022491"/>
    </source>
</evidence>
<name>A0ABQ5N7L3_9CLOT</name>
<dbReference type="SMART" id="SM00345">
    <property type="entry name" value="HTH_GNTR"/>
    <property type="match status" value="1"/>
</dbReference>
<dbReference type="PANTHER" id="PTHR30146">
    <property type="entry name" value="LACI-RELATED TRANSCRIPTIONAL REPRESSOR"/>
    <property type="match status" value="1"/>
</dbReference>
<organism evidence="6 7">
    <name type="scientific">Clostridium omnivorum</name>
    <dbReference type="NCBI Taxonomy" id="1604902"/>
    <lineage>
        <taxon>Bacteria</taxon>
        <taxon>Bacillati</taxon>
        <taxon>Bacillota</taxon>
        <taxon>Clostridia</taxon>
        <taxon>Eubacteriales</taxon>
        <taxon>Clostridiaceae</taxon>
        <taxon>Clostridium</taxon>
    </lineage>
</organism>
<dbReference type="InterPro" id="IPR036388">
    <property type="entry name" value="WH-like_DNA-bd_sf"/>
</dbReference>
<dbReference type="Gene3D" id="1.10.10.10">
    <property type="entry name" value="Winged helix-like DNA-binding domain superfamily/Winged helix DNA-binding domain"/>
    <property type="match status" value="1"/>
</dbReference>
<evidence type="ECO:0000256" key="2">
    <source>
        <dbReference type="ARBA" id="ARBA00023015"/>
    </source>
</evidence>
<reference evidence="6 7" key="1">
    <citation type="journal article" date="2024" name="Int. J. Syst. Evol. Microbiol.">
        <title>Clostridium omnivorum sp. nov., isolated from anoxic soil under the treatment of reductive soil disinfestation.</title>
        <authorList>
            <person name="Ueki A."/>
            <person name="Tonouchi A."/>
            <person name="Kaku N."/>
            <person name="Honma S."/>
            <person name="Ueki K."/>
        </authorList>
    </citation>
    <scope>NUCLEOTIDE SEQUENCE [LARGE SCALE GENOMIC DNA]</scope>
    <source>
        <strain evidence="6 7">E14</strain>
    </source>
</reference>
<evidence type="ECO:0000256" key="3">
    <source>
        <dbReference type="ARBA" id="ARBA00023125"/>
    </source>
</evidence>
<dbReference type="Proteomes" id="UP001208567">
    <property type="component" value="Unassembled WGS sequence"/>
</dbReference>
<accession>A0ABQ5N7L3</accession>
<dbReference type="SUPFAM" id="SSF46785">
    <property type="entry name" value="Winged helix' DNA-binding domain"/>
    <property type="match status" value="1"/>
</dbReference>
<dbReference type="RefSeq" id="WP_264850505.1">
    <property type="nucleotide sequence ID" value="NZ_BRXR01000001.1"/>
</dbReference>
<gene>
    <name evidence="6" type="ORF">bsdE14_26380</name>
</gene>